<organism evidence="2 3">
    <name type="scientific">Nematocida ausubeli (strain ATCC PRA-371 / ERTm2)</name>
    <name type="common">Nematode killer fungus</name>
    <dbReference type="NCBI Taxonomy" id="1913371"/>
    <lineage>
        <taxon>Eukaryota</taxon>
        <taxon>Fungi</taxon>
        <taxon>Fungi incertae sedis</taxon>
        <taxon>Microsporidia</taxon>
        <taxon>Nematocida</taxon>
    </lineage>
</organism>
<comment type="caution">
    <text evidence="2">The sequence shown here is derived from an EMBL/GenBank/DDBJ whole genome shotgun (WGS) entry which is preliminary data.</text>
</comment>
<gene>
    <name evidence="2" type="ORF">NESG_00005</name>
</gene>
<dbReference type="Proteomes" id="UP000054524">
    <property type="component" value="Unassembled WGS sequence"/>
</dbReference>
<evidence type="ECO:0000256" key="1">
    <source>
        <dbReference type="SAM" id="Coils"/>
    </source>
</evidence>
<keyword evidence="3" id="KW-1185">Reference proteome</keyword>
<feature type="coiled-coil region" evidence="1">
    <location>
        <begin position="393"/>
        <end position="422"/>
    </location>
</feature>
<feature type="coiled-coil region" evidence="1">
    <location>
        <begin position="146"/>
        <end position="173"/>
    </location>
</feature>
<keyword evidence="1" id="KW-0175">Coiled coil</keyword>
<dbReference type="RefSeq" id="XP_052905491.1">
    <property type="nucleotide sequence ID" value="XM_053047666.1"/>
</dbReference>
<name>A0A086J468_NEMA1</name>
<dbReference type="AlphaFoldDB" id="A0A086J468"/>
<reference evidence="2 3" key="1">
    <citation type="journal article" date="2014" name="Genome Announc.">
        <title>Genome Sequence of the Microsporidian Species Nematocida sp1 Strain ERTm6 (ATCC PRA-372).</title>
        <authorList>
            <person name="Bakowski M.A."/>
            <person name="Priest M."/>
            <person name="Young S."/>
            <person name="Cuomo C.A."/>
            <person name="Troemel E.R."/>
        </authorList>
    </citation>
    <scope>NUCLEOTIDE SEQUENCE [LARGE SCALE GENOMIC DNA]</scope>
    <source>
        <strain evidence="2 3">ERTm6</strain>
    </source>
</reference>
<protein>
    <submittedName>
        <fullName evidence="2">Uncharacterized protein</fullName>
    </submittedName>
</protein>
<dbReference type="EMBL" id="AKIJ01000001">
    <property type="protein sequence ID" value="KFG26936.1"/>
    <property type="molecule type" value="Genomic_DNA"/>
</dbReference>
<dbReference type="GeneID" id="77674978"/>
<evidence type="ECO:0000313" key="2">
    <source>
        <dbReference type="EMBL" id="KFG26936.1"/>
    </source>
</evidence>
<proteinExistence type="predicted"/>
<evidence type="ECO:0000313" key="3">
    <source>
        <dbReference type="Proteomes" id="UP000054524"/>
    </source>
</evidence>
<sequence length="436" mass="49633">MGDDQCIQEVLDYIQISIALVVVFLRAAGQARAQHANITRNKMPLGAYTPPDQEEESRRVKVDLKKEEKEVWPSTAKASDVPSIMHMASGAQTGNMEEANLQNGVSDNCCCGKGHPDGIRPNNCCCIGKSPEAAQIKKDAKKEKLMKAVYSAMDRHRKEMDRLAEKKHEKKIAEEANKAEHVKVMNICLEESISADMYRKKYTEICAIQKTIKEYYEVNDRCLPHASCPKYECETKVLKALSAEKDALIVDNRRACGIAEGQAKKMQVACSHQSNSRHHKLAFIEETVKWHRDYTNLVESDLEVVKCMHKLEKLSYSVRKKEAMYVKKEDAIQLNEILGLQEICVQLIKESIYLLSSVYEYNKMCLPRTENIRRTYLQYDAAAAAYEAQQIVVESALMALNRAELELENHALNNAAQLRQNNGQSCSFYKFYLRYS</sequence>
<accession>A0A086J468</accession>
<dbReference type="HOGENOM" id="CLU_628645_0_0_1"/>